<evidence type="ECO:0000256" key="1">
    <source>
        <dbReference type="ARBA" id="ARBA00022670"/>
    </source>
</evidence>
<evidence type="ECO:0000313" key="47">
    <source>
        <dbReference type="EMBL" id="EAH4243351.1"/>
    </source>
</evidence>
<dbReference type="Proteomes" id="UP000398321">
    <property type="component" value="Unassembled WGS sequence"/>
</dbReference>
<dbReference type="EMBL" id="AABBAW010000028">
    <property type="protein sequence ID" value="EAG2516664.1"/>
    <property type="molecule type" value="Genomic_DNA"/>
</dbReference>
<dbReference type="EMBL" id="AACKDQ010000003">
    <property type="protein sequence ID" value="EAK9315917.1"/>
    <property type="molecule type" value="Genomic_DNA"/>
</dbReference>
<dbReference type="Proteomes" id="UP000478682">
    <property type="component" value="Unassembled WGS sequence"/>
</dbReference>
<evidence type="ECO:0000313" key="59">
    <source>
        <dbReference type="EMBL" id="ECX6926192.1"/>
    </source>
</evidence>
<evidence type="ECO:0000313" key="93">
    <source>
        <dbReference type="Proteomes" id="UP000345329"/>
    </source>
</evidence>
<dbReference type="EMBL" id="AABDGJ010000003">
    <property type="protein sequence ID" value="EAG6990105.1"/>
    <property type="molecule type" value="Genomic_DNA"/>
</dbReference>
<feature type="transmembrane region" description="Helical" evidence="5">
    <location>
        <begin position="6"/>
        <end position="23"/>
    </location>
</feature>
<evidence type="ECO:0000313" key="117">
    <source>
        <dbReference type="Proteomes" id="UP000525850"/>
    </source>
</evidence>
<dbReference type="EMBL" id="AACJYH010000004">
    <property type="protein sequence ID" value="EAK8897350.1"/>
    <property type="molecule type" value="Genomic_DNA"/>
</dbReference>
<evidence type="ECO:0000313" key="90">
    <source>
        <dbReference type="Proteomes" id="UP000337746"/>
    </source>
</evidence>
<evidence type="ECO:0000313" key="85">
    <source>
        <dbReference type="EMBL" id="NYA00336.1"/>
    </source>
</evidence>
<evidence type="ECO:0000313" key="71">
    <source>
        <dbReference type="EMBL" id="HAA8052982.1"/>
    </source>
</evidence>
<dbReference type="Proteomes" id="UP000548278">
    <property type="component" value="Unassembled WGS sequence"/>
</dbReference>
<dbReference type="EMBL" id="DAAJZA010000025">
    <property type="protein sequence ID" value="HAC1756442.1"/>
    <property type="molecule type" value="Genomic_DNA"/>
</dbReference>
<evidence type="ECO:0000313" key="24">
    <source>
        <dbReference type="EMBL" id="EAE2355702.1"/>
    </source>
</evidence>
<dbReference type="Proteomes" id="UP000841146">
    <property type="component" value="Unassembled WGS sequence"/>
</dbReference>
<dbReference type="Proteomes" id="UP000840039">
    <property type="component" value="Unassembled WGS sequence"/>
</dbReference>
<evidence type="ECO:0000256" key="3">
    <source>
        <dbReference type="ARBA" id="ARBA00022807"/>
    </source>
</evidence>
<evidence type="ECO:0000313" key="39">
    <source>
        <dbReference type="EMBL" id="EAG6990105.1"/>
    </source>
</evidence>
<evidence type="ECO:0000313" key="56">
    <source>
        <dbReference type="EMBL" id="ECC1558390.1"/>
    </source>
</evidence>
<evidence type="ECO:0000256" key="2">
    <source>
        <dbReference type="ARBA" id="ARBA00022801"/>
    </source>
</evidence>
<dbReference type="KEGG" id="lmv:Y193_11105"/>
<dbReference type="EMBL" id="AAISWI010000004">
    <property type="protein sequence ID" value="ECH7210722.1"/>
    <property type="molecule type" value="Genomic_DNA"/>
</dbReference>
<dbReference type="Proteomes" id="UP000368512">
    <property type="component" value="Unassembled WGS sequence"/>
</dbReference>
<evidence type="ECO:0000313" key="66">
    <source>
        <dbReference type="EMBL" id="EDN9835311.1"/>
    </source>
</evidence>
<dbReference type="Proteomes" id="UP000544530">
    <property type="component" value="Unassembled WGS sequence"/>
</dbReference>
<dbReference type="Proteomes" id="UP000331186">
    <property type="component" value="Unassembled WGS sequence"/>
</dbReference>
<evidence type="ECO:0000313" key="127">
    <source>
        <dbReference type="Proteomes" id="UP000566721"/>
    </source>
</evidence>
<evidence type="ECO:0000313" key="57">
    <source>
        <dbReference type="EMBL" id="ECH7210722.1"/>
    </source>
</evidence>
<dbReference type="EMBL" id="AAAJKI010000006">
    <property type="protein sequence ID" value="EAC6547523.1"/>
    <property type="molecule type" value="Genomic_DNA"/>
</dbReference>
<dbReference type="Proteomes" id="UP000843503">
    <property type="component" value="Unassembled WGS sequence"/>
</dbReference>
<dbReference type="Proteomes" id="UP000525850">
    <property type="component" value="Unassembled WGS sequence"/>
</dbReference>
<evidence type="ECO:0000313" key="72">
    <source>
        <dbReference type="EMBL" id="HAA8054787.1"/>
    </source>
</evidence>
<dbReference type="Proteomes" id="UP000566721">
    <property type="component" value="Unassembled WGS sequence"/>
</dbReference>
<dbReference type="EMBL" id="AABAWE010000030">
    <property type="protein sequence ID" value="EAG2088941.1"/>
    <property type="molecule type" value="Genomic_DNA"/>
</dbReference>
<dbReference type="EMBL" id="AAAIXK010000001">
    <property type="protein sequence ID" value="EAC5549111.1"/>
    <property type="molecule type" value="Genomic_DNA"/>
</dbReference>
<evidence type="ECO:0000256" key="5">
    <source>
        <dbReference type="SAM" id="Phobius"/>
    </source>
</evidence>
<dbReference type="EMBL" id="DAAJZA010000003">
    <property type="protein sequence ID" value="HAC1754569.1"/>
    <property type="molecule type" value="Genomic_DNA"/>
</dbReference>
<evidence type="ECO:0000313" key="13">
    <source>
        <dbReference type="EMBL" id="EAC7479515.1"/>
    </source>
</evidence>
<evidence type="ECO:0000313" key="109">
    <source>
        <dbReference type="Proteomes" id="UP000455569"/>
    </source>
</evidence>
<dbReference type="Proteomes" id="UP000522199">
    <property type="component" value="Unassembled WGS sequence"/>
</dbReference>
<evidence type="ECO:0000313" key="87">
    <source>
        <dbReference type="Proteomes" id="UP000272537"/>
    </source>
</evidence>
<dbReference type="Proteomes" id="UP000345329">
    <property type="component" value="Unassembled WGS sequence"/>
</dbReference>
<name>A0A0B8RCN4_LISMN</name>
<dbReference type="EMBL" id="DAAEEB010000031">
    <property type="protein sequence ID" value="HAA8054787.1"/>
    <property type="molecule type" value="Genomic_DNA"/>
</dbReference>
<dbReference type="Proteomes" id="UP000467347">
    <property type="component" value="Unassembled WGS sequence"/>
</dbReference>
<dbReference type="EMBL" id="KP408223">
    <property type="protein sequence ID" value="AKK25356.1"/>
    <property type="molecule type" value="Genomic_DNA"/>
</dbReference>
<evidence type="ECO:0000313" key="63">
    <source>
        <dbReference type="EMBL" id="ECY9784717.1"/>
    </source>
</evidence>
<dbReference type="EMBL" id="QXLS01000001">
    <property type="protein sequence ID" value="RKA10780.1"/>
    <property type="molecule type" value="Genomic_DNA"/>
</dbReference>
<dbReference type="EMBL" id="AABAWE010000001">
    <property type="protein sequence ID" value="EAG2085787.1"/>
    <property type="molecule type" value="Genomic_DNA"/>
</dbReference>
<evidence type="ECO:0000313" key="128">
    <source>
        <dbReference type="Proteomes" id="UP000840197"/>
    </source>
</evidence>
<dbReference type="Proteomes" id="UP000403352">
    <property type="component" value="Unassembled WGS sequence"/>
</dbReference>
<dbReference type="Proteomes" id="UP000393182">
    <property type="component" value="Unassembled WGS sequence"/>
</dbReference>
<dbReference type="Gene3D" id="2.40.260.10">
    <property type="entry name" value="Sortase"/>
    <property type="match status" value="1"/>
</dbReference>
<dbReference type="EMBL" id="AANPAU010000040">
    <property type="protein sequence ID" value="EDP8515766.1"/>
    <property type="molecule type" value="Genomic_DNA"/>
</dbReference>
<evidence type="ECO:0000313" key="98">
    <source>
        <dbReference type="Proteomes" id="UP000364988"/>
    </source>
</evidence>
<dbReference type="CDD" id="cd06165">
    <property type="entry name" value="Sortase_A"/>
    <property type="match status" value="1"/>
</dbReference>
<dbReference type="EMBL" id="AALEDS010000044">
    <property type="protein sequence ID" value="ECY6545898.1"/>
    <property type="molecule type" value="Genomic_DNA"/>
</dbReference>
<dbReference type="EMBL" id="AABBYJ010000027">
    <property type="protein sequence ID" value="EAG4332681.1"/>
    <property type="molecule type" value="Genomic_DNA"/>
</dbReference>
<evidence type="ECO:0000313" key="124">
    <source>
        <dbReference type="Proteomes" id="UP000546397"/>
    </source>
</evidence>
<dbReference type="EMBL" id="AABCVX010000001">
    <property type="protein sequence ID" value="EAG6168220.1"/>
    <property type="molecule type" value="Genomic_DNA"/>
</dbReference>
<dbReference type="EMBL" id="DAAJFY010000001">
    <property type="protein sequence ID" value="HAC0273909.1"/>
    <property type="molecule type" value="Genomic_DNA"/>
</dbReference>
<evidence type="ECO:0000313" key="110">
    <source>
        <dbReference type="Proteomes" id="UP000460224"/>
    </source>
</evidence>
<evidence type="ECO:0000313" key="77">
    <source>
        <dbReference type="EMBL" id="HAC0014429.1"/>
    </source>
</evidence>
<dbReference type="EMBL" id="DAAJCS010000010">
    <property type="protein sequence ID" value="HAC0013887.1"/>
    <property type="molecule type" value="Genomic_DNA"/>
</dbReference>
<evidence type="ECO:0000313" key="62">
    <source>
        <dbReference type="EMBL" id="ECY9781996.1"/>
    </source>
</evidence>
<evidence type="ECO:0000313" key="112">
    <source>
        <dbReference type="Proteomes" id="UP000467536"/>
    </source>
</evidence>
<evidence type="ECO:0000313" key="126">
    <source>
        <dbReference type="Proteomes" id="UP000549379"/>
    </source>
</evidence>
<dbReference type="EMBL" id="AABGHY010000001">
    <property type="protein sequence ID" value="EAH3293084.1"/>
    <property type="molecule type" value="Genomic_DNA"/>
</dbReference>
<dbReference type="Proteomes" id="UP000528151">
    <property type="component" value="Unassembled WGS sequence"/>
</dbReference>
<dbReference type="EMBL" id="AALGDA010000006">
    <property type="protein sequence ID" value="ECY9781996.1"/>
    <property type="molecule type" value="Genomic_DNA"/>
</dbReference>
<dbReference type="Proteomes" id="UP000527632">
    <property type="component" value="Unassembled WGS sequence"/>
</dbReference>
<reference evidence="86 87" key="2">
    <citation type="journal article" date="2018" name="BMC Genomics">
        <title>Genes significantly associated with lineage II food isolates of Listeria monocytogenes.</title>
        <authorList>
            <person name="Pirone-Davies C."/>
            <person name="Chen Y."/>
            <person name="Pightling A."/>
            <person name="Ryan G."/>
            <person name="Wang Y."/>
            <person name="Yao K."/>
            <person name="Hoffmann M."/>
            <person name="Allard M.W."/>
        </authorList>
    </citation>
    <scope>NUCLEOTIDE SEQUENCE [LARGE SCALE GENOMIC DNA]</scope>
    <source>
        <strain evidence="86 87">PNUSAL000550</strain>
    </source>
</reference>
<evidence type="ECO:0000313" key="37">
    <source>
        <dbReference type="EMBL" id="EAG6168220.1"/>
    </source>
</evidence>
<dbReference type="Proteomes" id="UP000344343">
    <property type="component" value="Unassembled WGS sequence"/>
</dbReference>
<evidence type="ECO:0000313" key="131">
    <source>
        <dbReference type="Proteomes" id="UP000844415"/>
    </source>
</evidence>
<evidence type="ECO:0000313" key="122">
    <source>
        <dbReference type="Proteomes" id="UP000540117"/>
    </source>
</evidence>
<dbReference type="EMBL" id="AAAMZD010000001">
    <property type="protein sequence ID" value="EAD3791463.1"/>
    <property type="molecule type" value="Genomic_DNA"/>
</dbReference>
<dbReference type="EMBL" id="AANEHK010000043">
    <property type="protein sequence ID" value="EDO0987433.1"/>
    <property type="molecule type" value="Genomic_DNA"/>
</dbReference>
<dbReference type="EMBL" id="AABAGT010000069">
    <property type="protein sequence ID" value="EAG0868963.1"/>
    <property type="molecule type" value="Genomic_DNA"/>
</dbReference>
<dbReference type="EMBL" id="DABJAN010000001">
    <property type="protein sequence ID" value="HAJ9592420.1"/>
    <property type="molecule type" value="Genomic_DNA"/>
</dbReference>
<evidence type="ECO:0000313" key="53">
    <source>
        <dbReference type="EMBL" id="ECB9512397.1"/>
    </source>
</evidence>
<dbReference type="Proteomes" id="UP000533021">
    <property type="component" value="Unassembled WGS sequence"/>
</dbReference>
<evidence type="ECO:0000313" key="81">
    <source>
        <dbReference type="EMBL" id="HAC1756442.1"/>
    </source>
</evidence>
<dbReference type="Proteomes" id="UP000339309">
    <property type="component" value="Unassembled WGS sequence"/>
</dbReference>
<evidence type="ECO:0000313" key="88">
    <source>
        <dbReference type="Proteomes" id="UP000331186"/>
    </source>
</evidence>
<evidence type="ECO:0000313" key="73">
    <source>
        <dbReference type="EMBL" id="HAB8397055.1"/>
    </source>
</evidence>
<evidence type="ECO:0000313" key="36">
    <source>
        <dbReference type="EMBL" id="EAG4461041.1"/>
    </source>
</evidence>
<dbReference type="EMBL" id="DAAJCS010000025">
    <property type="protein sequence ID" value="HAC0014429.1"/>
    <property type="molecule type" value="Genomic_DNA"/>
</dbReference>
<evidence type="ECO:0000313" key="25">
    <source>
        <dbReference type="EMBL" id="EAE4940931.1"/>
    </source>
</evidence>
<dbReference type="EMBL" id="AAAMZD010000029">
    <property type="protein sequence ID" value="EAD3794304.1"/>
    <property type="molecule type" value="Genomic_DNA"/>
</dbReference>
<evidence type="ECO:0000313" key="89">
    <source>
        <dbReference type="Proteomes" id="UP000336166"/>
    </source>
</evidence>
<evidence type="ECO:0000313" key="7">
    <source>
        <dbReference type="EMBL" id="EAC4551052.1"/>
    </source>
</evidence>
<evidence type="ECO:0000313" key="91">
    <source>
        <dbReference type="Proteomes" id="UP000339309"/>
    </source>
</evidence>
<evidence type="ECO:0000313" key="31">
    <source>
        <dbReference type="EMBL" id="EAG2513873.1"/>
    </source>
</evidence>
<evidence type="ECO:0000313" key="18">
    <source>
        <dbReference type="EMBL" id="EAD5773858.1"/>
    </source>
</evidence>
<reference evidence="67 112" key="7">
    <citation type="submission" date="2019-08" db="EMBL/GenBank/DDBJ databases">
        <authorList>
            <person name="Ashton P.M."/>
            <person name="Dallman T."/>
            <person name="Nair S."/>
            <person name="De Pinna E."/>
            <person name="Peters T."/>
            <person name="Grant K."/>
        </authorList>
    </citation>
    <scope>NUCLEOTIDE SEQUENCE [LARGE SCALE GENOMIC DNA]</scope>
    <source>
        <strain evidence="42 121">282333</strain>
        <strain evidence="44 120">282352</strain>
        <strain evidence="41 124">289003</strain>
        <strain evidence="67 112">788324</strain>
        <strain evidence="25">RL15000286</strain>
    </source>
</reference>
<dbReference type="EMBL" id="DABJAN010000015">
    <property type="protein sequence ID" value="HAJ9594949.1"/>
    <property type="molecule type" value="Genomic_DNA"/>
</dbReference>
<evidence type="ECO:0000313" key="120">
    <source>
        <dbReference type="Proteomes" id="UP000530452"/>
    </source>
</evidence>
<dbReference type="EMBL" id="AABAGT010000002">
    <property type="protein sequence ID" value="EAG0866047.1"/>
    <property type="molecule type" value="Genomic_DNA"/>
</dbReference>
<sequence>MLKKTIAIIILIIGLLLIFSPFIKNGIVKYMSGHETIEQYKASDIKKNNEKDATFDFESVQLPSMTSVIKGAANYDKDAVVGSIAVPSVDVNLLVFKGTNTANLLAGATTMRSDQVMGKGNYPLAGHHMRDESMLFGPIMKVKKGDKIYLTDLENLYEYTVTETKTIDETEVSVIDDTKDARITLITCDKPTETTKRFVAVGELEKTEKLTKELENKYFPSK</sequence>
<evidence type="ECO:0000313" key="32">
    <source>
        <dbReference type="EMBL" id="EAG2516664.1"/>
    </source>
</evidence>
<dbReference type="EMBL" id="AALEDS010000002">
    <property type="protein sequence ID" value="ECY6543361.1"/>
    <property type="molecule type" value="Genomic_DNA"/>
</dbReference>
<gene>
    <name evidence="6" type="primary">srtA</name>
    <name evidence="26" type="ORF">A8L61_01980</name>
    <name evidence="27" type="ORF">A8L61_17050</name>
    <name evidence="39" type="ORF">AB917_05830</name>
    <name evidence="7" type="ORF">ABZ57_00980</name>
    <name evidence="8" type="ORF">ABZ57_15840</name>
    <name evidence="22" type="ORF">ART25_01485</name>
    <name evidence="9" type="ORF">ARY78_01535</name>
    <name evidence="10" type="ORF">ARY78_17055</name>
    <name evidence="31" type="ORF">B1N52_01755</name>
    <name evidence="32" type="ORF">B1N52_16160</name>
    <name evidence="33" type="ORF">B5K54_03195</name>
    <name evidence="28" type="ORF">BB997_02365</name>
    <name evidence="58" type="ORF">BCZ19_01770</name>
    <name evidence="59" type="ORF">BCZ19_16255</name>
    <name evidence="29" type="ORF">BCZ21_00825</name>
    <name evidence="30" type="ORF">BCZ21_17095</name>
    <name evidence="36" type="ORF">CA369_01950</name>
    <name evidence="34" type="ORF">CAV64_01125</name>
    <name evidence="35" type="ORF">CAV64_15670</name>
    <name evidence="40" type="ORF">CW845_08865</name>
    <name evidence="42" type="ORF">D4920_04325</name>
    <name evidence="43" type="ORF">D4920_16560</name>
    <name evidence="41" type="ORF">D4B11_11455</name>
    <name evidence="44" type="ORF">D5N24_01635</name>
    <name evidence="45" type="ORF">D5N24_16875</name>
    <name evidence="48" type="ORF">D7104_06480</name>
    <name evidence="49" type="ORF">D7104_16265</name>
    <name evidence="84" type="ORF">DCK61_03580</name>
    <name evidence="37" type="ORF">DCT16_02330</name>
    <name evidence="38" type="ORF">DCT16_15980</name>
    <name evidence="13" type="ORF">DQ70_02320</name>
    <name evidence="11" type="ORF">DU018_03980</name>
    <name evidence="12" type="ORF">DU018_15760</name>
    <name evidence="86" type="ORF">DYZ80_00308</name>
    <name evidence="25" type="ORF">E1W56_02580</name>
    <name evidence="46" type="ORF">E5F58_01805</name>
    <name evidence="47" type="ORF">E5F58_15295</name>
    <name evidence="20" type="ORF">EX365_01565</name>
    <name evidence="21" type="ORF">EX365_16305</name>
    <name evidence="18" type="ORF">EXZ73_06065</name>
    <name evidence="19" type="ORF">EXZ73_16410</name>
    <name evidence="60" type="ORF">F6436_03355</name>
    <name evidence="61" type="ORF">F6436_16475</name>
    <name evidence="62" type="ORF">F6515_03215</name>
    <name evidence="63" type="ORF">F6515_17270</name>
    <name evidence="50" type="ORF">FA835_02230</name>
    <name evidence="53" type="ORF">FLQ97_01470</name>
    <name evidence="54" type="ORF">FLQ97_16040</name>
    <name evidence="51" type="ORF">FLR03_04105</name>
    <name evidence="52" type="ORF">FLR03_16060</name>
    <name evidence="55" type="ORF">FNX40_11320</name>
    <name evidence="56" type="ORF">FNX40_16515</name>
    <name evidence="57" type="ORF">FPL45_05175</name>
    <name evidence="67" type="ORF">FV747_04480</name>
    <name evidence="68" type="ORF">FV747_15725</name>
    <name evidence="69" type="ORF">G3O21_000671</name>
    <name evidence="70" type="ORF">G3O21_003245</name>
    <name evidence="71" type="ORF">GHH22_07415</name>
    <name evidence="72" type="ORF">GHH22_16765</name>
    <name evidence="80" type="ORF">GI949_06230</name>
    <name evidence="81" type="ORF">GI949_15840</name>
    <name evidence="66" type="ORF">GJW51_01360</name>
    <name evidence="64" type="ORF">GQG13_02500</name>
    <name evidence="65" type="ORF">GQG13_15765</name>
    <name evidence="73" type="ORF">GYR60_00855</name>
    <name evidence="74" type="ORF">GYR60_15340</name>
    <name evidence="75" type="ORF">GYS09_04080</name>
    <name evidence="76" type="ORF">GYX23_12895</name>
    <name evidence="77" type="ORF">GYX23_15750</name>
    <name evidence="78" type="ORF">GYY14_00840</name>
    <name evidence="79" type="ORF">GYY14_15750</name>
    <name evidence="82" type="ORF">HQN34_000593</name>
    <name evidence="83" type="ORF">HQN34_003196</name>
    <name evidence="85" type="ORF">HZJ64_00700</name>
    <name evidence="14" type="ORF">KV70_05720</name>
    <name evidence="15" type="ORF">QD52_01570</name>
    <name evidence="16" type="ORF">UI29_01585</name>
    <name evidence="17" type="ORF">UI29_16305</name>
    <name evidence="23" type="ORF">Y261_01495</name>
    <name evidence="24" type="ORF">Y261_15365</name>
</gene>
<evidence type="ECO:0000313" key="82">
    <source>
        <dbReference type="EMBL" id="HAJ9592420.1"/>
    </source>
</evidence>
<dbReference type="EMBL" id="AANPAU010000002">
    <property type="protein sequence ID" value="EDP8513276.1"/>
    <property type="molecule type" value="Genomic_DNA"/>
</dbReference>
<dbReference type="EMBL" id="AABFVG010000049">
    <property type="protein sequence ID" value="EAH2283681.1"/>
    <property type="molecule type" value="Genomic_DNA"/>
</dbReference>
<accession>A0A0B8RCN4</accession>
<evidence type="ECO:0000313" key="22">
    <source>
        <dbReference type="EMBL" id="EAE1337593.1"/>
    </source>
</evidence>
<reference evidence="82" key="9">
    <citation type="submission" date="2020-05" db="EMBL/GenBank/DDBJ databases">
        <authorList>
            <consortium name="NCBI Pathogen Detection Project"/>
        </authorList>
    </citation>
    <scope>NUCLEOTIDE SEQUENCE</scope>
    <source>
        <strain evidence="71">09CEB371LM</strain>
        <strain evidence="82">2017-325981-023-01</strain>
        <strain evidence="75">CFIAFB20100120</strain>
        <strain evidence="73">CFIAFB20130012</strain>
        <strain evidence="78">CFIAFB20170037</strain>
        <strain evidence="76">CFIAFB20170045</strain>
        <strain evidence="80">DMG1500109</strain>
    </source>
</reference>
<evidence type="ECO:0000313" key="113">
    <source>
        <dbReference type="Proteomes" id="UP000478682"/>
    </source>
</evidence>
<dbReference type="EMBL" id="AABEKY010000004">
    <property type="protein sequence ID" value="EAG9387597.1"/>
    <property type="molecule type" value="Genomic_DNA"/>
</dbReference>
<reference evidence="6" key="1">
    <citation type="submission" date="2015-01" db="EMBL/GenBank/DDBJ databases">
        <title>Cloning and prokaryotic expression of the srtA gene from Listeria monocytogenes.</title>
        <authorList>
            <person name="Wu X."/>
            <person name="Ma X."/>
            <person name="Cao S."/>
            <person name="Ding J."/>
            <person name="Ye Q."/>
            <person name="Chen S."/>
        </authorList>
    </citation>
    <scope>NUCLEOTIDE SEQUENCE</scope>
    <source>
        <strain evidence="6">LM90</strain>
    </source>
</reference>
<evidence type="ECO:0000313" key="84">
    <source>
        <dbReference type="EMBL" id="KAA9453550.1"/>
    </source>
</evidence>
<dbReference type="EMBL" id="AABATR010000001">
    <property type="protein sequence ID" value="EAG1892444.1"/>
    <property type="molecule type" value="Genomic_DNA"/>
</dbReference>
<evidence type="ECO:0000313" key="44">
    <source>
        <dbReference type="EMBL" id="EAH3293084.1"/>
    </source>
</evidence>
<evidence type="ECO:0000313" key="51">
    <source>
        <dbReference type="EMBL" id="ECB9472862.1"/>
    </source>
</evidence>
<dbReference type="EMBL" id="AAAIKW010000032">
    <property type="protein sequence ID" value="EAC4553950.1"/>
    <property type="molecule type" value="Genomic_DNA"/>
</dbReference>
<dbReference type="EMBL" id="AABGHY010000049">
    <property type="protein sequence ID" value="EAH3296059.1"/>
    <property type="molecule type" value="Genomic_DNA"/>
</dbReference>
<dbReference type="Proteomes" id="UP000337746">
    <property type="component" value="Unassembled WGS sequence"/>
</dbReference>
<dbReference type="EMBL" id="AANCRK010000001">
    <property type="protein sequence ID" value="EDN7713988.1"/>
    <property type="molecule type" value="Genomic_DNA"/>
</dbReference>
<evidence type="ECO:0000313" key="21">
    <source>
        <dbReference type="EMBL" id="EAD5788104.1"/>
    </source>
</evidence>
<evidence type="ECO:0000313" key="111">
    <source>
        <dbReference type="Proteomes" id="UP000467347"/>
    </source>
</evidence>
<dbReference type="EMBL" id="QDAY01000001">
    <property type="protein sequence ID" value="KAA9453550.1"/>
    <property type="molecule type" value="Genomic_DNA"/>
</dbReference>
<evidence type="ECO:0000313" key="45">
    <source>
        <dbReference type="EMBL" id="EAH3296059.1"/>
    </source>
</evidence>
<dbReference type="EMBL" id="AABEMN010000017">
    <property type="protein sequence ID" value="EAG9520390.1"/>
    <property type="molecule type" value="Genomic_DNA"/>
</dbReference>
<dbReference type="EMBL" id="AAHZFY010000101">
    <property type="protein sequence ID" value="ECB9515217.1"/>
    <property type="molecule type" value="Genomic_DNA"/>
</dbReference>
<dbReference type="Proteomes" id="UP000540117">
    <property type="component" value="Unassembled WGS sequence"/>
</dbReference>
<dbReference type="InterPro" id="IPR042007">
    <property type="entry name" value="Sortase_A"/>
</dbReference>
<evidence type="ECO:0000313" key="17">
    <source>
        <dbReference type="EMBL" id="EAD3794304.1"/>
    </source>
</evidence>
<dbReference type="EMBL" id="AABBZO010000002">
    <property type="protein sequence ID" value="EAG4461041.1"/>
    <property type="molecule type" value="Genomic_DNA"/>
</dbReference>
<evidence type="ECO:0000313" key="68">
    <source>
        <dbReference type="EMBL" id="EDO0987433.1"/>
    </source>
</evidence>
<protein>
    <submittedName>
        <fullName evidence="64 67">Sortase</fullName>
    </submittedName>
    <submittedName>
        <fullName evidence="6">Sortase A</fullName>
    </submittedName>
</protein>
<evidence type="ECO:0000313" key="95">
    <source>
        <dbReference type="Proteomes" id="UP000352246"/>
    </source>
</evidence>
<dbReference type="Proteomes" id="UP000410967">
    <property type="component" value="Unassembled WGS sequence"/>
</dbReference>
<evidence type="ECO:0000313" key="52">
    <source>
        <dbReference type="EMBL" id="ECB9475183.1"/>
    </source>
</evidence>
<evidence type="ECO:0000313" key="34">
    <source>
        <dbReference type="EMBL" id="EAG4329853.1"/>
    </source>
</evidence>
<evidence type="ECO:0000313" key="123">
    <source>
        <dbReference type="Proteomes" id="UP000544530"/>
    </source>
</evidence>
<dbReference type="Proteomes" id="UP000427828">
    <property type="component" value="Unassembled WGS sequence"/>
</dbReference>
<dbReference type="EMBL" id="JACAVN010000001">
    <property type="protein sequence ID" value="NYA00336.1"/>
    <property type="molecule type" value="Genomic_DNA"/>
</dbReference>
<evidence type="ECO:0000313" key="40">
    <source>
        <dbReference type="EMBL" id="EAG9387597.1"/>
    </source>
</evidence>
<evidence type="ECO:0000313" key="33">
    <source>
        <dbReference type="EMBL" id="EAG2996297.1"/>
    </source>
</evidence>
<dbReference type="EMBL" id="AAANYR010000001">
    <property type="protein sequence ID" value="EAD5785247.1"/>
    <property type="molecule type" value="Genomic_DNA"/>
</dbReference>
<dbReference type="EMBL" id="AABBAW010000001">
    <property type="protein sequence ID" value="EAG2513873.1"/>
    <property type="molecule type" value="Genomic_DNA"/>
</dbReference>
<dbReference type="EMBL" id="DAAEEB010000004">
    <property type="protein sequence ID" value="HAA8052982.1"/>
    <property type="molecule type" value="Genomic_DNA"/>
</dbReference>
<dbReference type="EMBL" id="AAASLB010000001">
    <property type="protein sequence ID" value="EAE4940931.1"/>
    <property type="molecule type" value="Genomic_DNA"/>
</dbReference>
<dbReference type="NCBIfam" id="TIGR01076">
    <property type="entry name" value="sortase_fam"/>
    <property type="match status" value="1"/>
</dbReference>
<dbReference type="Proteomes" id="UP000489121">
    <property type="component" value="Unassembled WGS sequence"/>
</dbReference>
<evidence type="ECO:0000313" key="130">
    <source>
        <dbReference type="Proteomes" id="UP000843775"/>
    </source>
</evidence>
<evidence type="ECO:0000313" key="92">
    <source>
        <dbReference type="Proteomes" id="UP000344343"/>
    </source>
</evidence>
<dbReference type="Proteomes" id="UP000460224">
    <property type="component" value="Unassembled WGS sequence"/>
</dbReference>
<dbReference type="KEGG" id="lmok:CQ02_04860"/>
<evidence type="ECO:0000313" key="35">
    <source>
        <dbReference type="EMBL" id="EAG4332681.1"/>
    </source>
</evidence>
<proteinExistence type="predicted"/>
<evidence type="ECO:0000313" key="80">
    <source>
        <dbReference type="EMBL" id="HAC1754569.1"/>
    </source>
</evidence>
<dbReference type="Proteomes" id="UP000844415">
    <property type="component" value="Unassembled WGS sequence"/>
</dbReference>
<dbReference type="EMBL" id="AANEHK010000003">
    <property type="protein sequence ID" value="EDO0985254.1"/>
    <property type="molecule type" value="Genomic_DNA"/>
</dbReference>
<dbReference type="EMBL" id="AAAKQF010000003">
    <property type="protein sequence ID" value="EAC9039699.1"/>
    <property type="molecule type" value="Genomic_DNA"/>
</dbReference>
<evidence type="ECO:0000313" key="121">
    <source>
        <dbReference type="Proteomes" id="UP000533021"/>
    </source>
</evidence>
<evidence type="ECO:0000313" key="69">
    <source>
        <dbReference type="EMBL" id="EDP8513276.1"/>
    </source>
</evidence>
<evidence type="ECO:0000313" key="60">
    <source>
        <dbReference type="EMBL" id="ECY6543361.1"/>
    </source>
</evidence>
<dbReference type="EMBL" id="AAAJWF010000001">
    <property type="protein sequence ID" value="EAC7479515.1"/>
    <property type="molecule type" value="Genomic_DNA"/>
</dbReference>
<evidence type="ECO:0000313" key="46">
    <source>
        <dbReference type="EMBL" id="EAH4240733.1"/>
    </source>
</evidence>
<reference evidence="90 93" key="5">
    <citation type="submission" date="2018-06" db="EMBL/GenBank/DDBJ databases">
        <authorList>
            <consortium name="GenomeTrakr: Next Generation Sequencing Network for Food Pathogen Tracability"/>
        </authorList>
    </citation>
    <scope>NUCLEOTIDE SEQUENCE [LARGE SCALE GENOMIC DNA]</scope>
    <source>
        <strain evidence="33 126">10B02965A-1</strain>
        <strain evidence="13 100">CFSAN008042</strain>
        <strain evidence="36 119">CFSAN063727</strain>
        <strain evidence="64 109">CFSAN102901</strain>
        <strain evidence="22 102">FDA00006494</strain>
        <strain evidence="9 99">FDA00007096</strain>
        <strain evidence="15 105">FDA00008584</strain>
        <strain evidence="11 88">FDA00013332</strain>
        <strain evidence="20 92">FDA00013853</strain>
        <strain evidence="51 107">FDA00014336</strain>
        <strain evidence="55 103">FDA00014370</strain>
        <strain evidence="53 104">FDA00014392</strain>
        <strain evidence="57 95">FDA00014472</strain>
        <strain evidence="69">FDA00015054</strain>
        <strain evidence="34 122">FDA1005580-S054-001</strain>
        <strain evidence="114">FDA1090798-S029-001</strain>
        <strain evidence="31 117">FDA960927-006-004</strain>
        <strain evidence="37 127">FLAG-38921</strain>
        <strain evidence="58 108">FLAG-51482A</strain>
        <strain evidence="29 90">FLAG-54356</strain>
        <strain evidence="18 101">FSIS31901579</strain>
        <strain evidence="46 118">LS1344</strain>
        <strain evidence="66 111">OSF101448</strain>
        <strain evidence="16 93">VA-WGS-00405</strain>
    </source>
</reference>
<evidence type="ECO:0000313" key="129">
    <source>
        <dbReference type="Proteomes" id="UP000841146"/>
    </source>
</evidence>
<dbReference type="InterPro" id="IPR005754">
    <property type="entry name" value="Sortase"/>
</dbReference>
<evidence type="ECO:0000313" key="125">
    <source>
        <dbReference type="Proteomes" id="UP000548278"/>
    </source>
</evidence>
<feature type="active site" description="Proton donor/acceptor" evidence="4">
    <location>
        <position position="127"/>
    </location>
</feature>
<evidence type="ECO:0000313" key="19">
    <source>
        <dbReference type="EMBL" id="EAD5775842.1"/>
    </source>
</evidence>
<dbReference type="EMBL" id="AAANYN010000006">
    <property type="protein sequence ID" value="EAD5773858.1"/>
    <property type="molecule type" value="Genomic_DNA"/>
</dbReference>
<evidence type="ECO:0000313" key="29">
    <source>
        <dbReference type="EMBL" id="EAG2085787.1"/>
    </source>
</evidence>
<dbReference type="Proteomes" id="UP000549379">
    <property type="component" value="Unassembled WGS sequence"/>
</dbReference>
<dbReference type="EMBL" id="AAANYN010000075">
    <property type="protein sequence ID" value="EAD5775842.1"/>
    <property type="molecule type" value="Genomic_DNA"/>
</dbReference>
<evidence type="ECO:0000313" key="61">
    <source>
        <dbReference type="EMBL" id="ECY6545898.1"/>
    </source>
</evidence>
<dbReference type="Proteomes" id="UP000842809">
    <property type="component" value="Unassembled WGS sequence"/>
</dbReference>
<dbReference type="EMBL" id="AABCVX010000021">
    <property type="protein sequence ID" value="EAG6170873.1"/>
    <property type="molecule type" value="Genomic_DNA"/>
</dbReference>
<dbReference type="EMBL" id="DAAIHR010000040">
    <property type="protein sequence ID" value="HAB8399880.1"/>
    <property type="molecule type" value="Genomic_DNA"/>
</dbReference>
<evidence type="ECO:0000313" key="48">
    <source>
        <dbReference type="EMBL" id="EAK8897350.1"/>
    </source>
</evidence>
<dbReference type="EMBL" id="DAAIJL010000003">
    <property type="protein sequence ID" value="HAB8556472.1"/>
    <property type="molecule type" value="Genomic_DNA"/>
</dbReference>
<keyword evidence="1" id="KW-0645">Protease</keyword>
<dbReference type="Proteomes" id="UP000354255">
    <property type="component" value="Unassembled WGS sequence"/>
</dbReference>
<dbReference type="Proteomes" id="UP000467536">
    <property type="component" value="Unassembled WGS sequence"/>
</dbReference>
<dbReference type="EMBL" id="AABGUK010000013">
    <property type="protein sequence ID" value="EAH4243351.1"/>
    <property type="molecule type" value="Genomic_DNA"/>
</dbReference>
<dbReference type="PATRIC" id="fig|1639.1000.peg.755"/>
<dbReference type="GO" id="GO:0008234">
    <property type="term" value="F:cysteine-type peptidase activity"/>
    <property type="evidence" value="ECO:0007669"/>
    <property type="project" value="UniProtKB-KW"/>
</dbReference>
<reference evidence="128 129" key="3">
    <citation type="journal article" date="2018" name="Genome Biol.">
        <title>SKESA: strategic k-mer extension for scrupulous assemblies.</title>
        <authorList>
            <person name="Souvorov A."/>
            <person name="Agarwala R."/>
            <person name="Lipman D.J."/>
        </authorList>
    </citation>
    <scope>NUCLEOTIDE SEQUENCE [LARGE SCALE GENOMIC DNA]</scope>
    <source>
        <strain evidence="71">09CEB371LM</strain>
        <strain evidence="82">2017-325981-023-01</strain>
        <strain evidence="75 131">CFIAFB20100120</strain>
        <strain evidence="73 128">CFIAFB20130012</strain>
        <strain evidence="78">CFIAFB20170037</strain>
        <strain evidence="76 129">CFIAFB20170045</strain>
        <strain evidence="80 130">DMG1500109</strain>
    </source>
</reference>
<evidence type="ECO:0000313" key="116">
    <source>
        <dbReference type="Proteomes" id="UP000522199"/>
    </source>
</evidence>
<dbReference type="Proteomes" id="UP000530452">
    <property type="component" value="Unassembled WGS sequence"/>
</dbReference>
<evidence type="ECO:0000313" key="43">
    <source>
        <dbReference type="EMBL" id="EAH2283681.1"/>
    </source>
</evidence>
<dbReference type="EMBL" id="AAIAJJ010000005">
    <property type="protein sequence ID" value="ECC1557391.1"/>
    <property type="molecule type" value="Genomic_DNA"/>
</dbReference>
<reference evidence="85 123" key="10">
    <citation type="submission" date="2020-06" db="EMBL/GenBank/DDBJ databases">
        <title>Two Listeria outbreaks in Switzerland in 2018 and 2020.</title>
        <authorList>
            <person name="Stevens M.J.A."/>
            <person name="Bloemberg G."/>
            <person name="Nusch-Inderbinnen M."/>
            <person name="Stephan R."/>
        </authorList>
    </citation>
    <scope>NUCLEOTIDE SEQUENCE [LARGE SCALE GENOMIC DNA]</scope>
    <source>
        <strain evidence="85 123">N18-0707</strain>
    </source>
</reference>
<dbReference type="AlphaFoldDB" id="A0A0B8RCN4"/>
<dbReference type="Proteomes" id="UP000840197">
    <property type="component" value="Unassembled WGS sequence"/>
</dbReference>
<evidence type="ECO:0000313" key="107">
    <source>
        <dbReference type="Proteomes" id="UP000423131"/>
    </source>
</evidence>
<evidence type="ECO:0000313" key="106">
    <source>
        <dbReference type="Proteomes" id="UP000410967"/>
    </source>
</evidence>
<evidence type="ECO:0000313" key="119">
    <source>
        <dbReference type="Proteomes" id="UP000528151"/>
    </source>
</evidence>
<dbReference type="Proteomes" id="UP000365297">
    <property type="component" value="Unassembled WGS sequence"/>
</dbReference>
<evidence type="ECO:0000313" key="103">
    <source>
        <dbReference type="Proteomes" id="UP000389283"/>
    </source>
</evidence>
<dbReference type="Proteomes" id="UP000336166">
    <property type="component" value="Unassembled WGS sequence"/>
</dbReference>
<dbReference type="EMBL" id="AAAREG010000001">
    <property type="protein sequence ID" value="EAE2353022.1"/>
    <property type="molecule type" value="Genomic_DNA"/>
</dbReference>
<dbReference type="Pfam" id="PF04203">
    <property type="entry name" value="Sortase"/>
    <property type="match status" value="1"/>
</dbReference>
<evidence type="ECO:0000313" key="58">
    <source>
        <dbReference type="EMBL" id="ECX6923387.1"/>
    </source>
</evidence>
<evidence type="ECO:0000313" key="70">
    <source>
        <dbReference type="EMBL" id="EDP8515766.1"/>
    </source>
</evidence>
<dbReference type="Proteomes" id="UP000389283">
    <property type="component" value="Unassembled WGS sequence"/>
</dbReference>
<reference evidence="84 110" key="4">
    <citation type="submission" date="2018-04" db="EMBL/GenBank/DDBJ databases">
        <title>Genome Analysis of a Prevalent Clone of Listeria monocytogenes Sequence Type 87 in China.</title>
        <authorList>
            <person name="Wang Y."/>
        </authorList>
    </citation>
    <scope>NUCLEOTIDE SEQUENCE [LARGE SCALE GENOMIC DNA]</scope>
    <source>
        <strain evidence="84 110">ICDC_LM1523</strain>
    </source>
</reference>
<dbReference type="EMBL" id="DAAJFY010000032">
    <property type="protein sequence ID" value="HAC0276810.1"/>
    <property type="molecule type" value="Genomic_DNA"/>
</dbReference>
<evidence type="ECO:0000313" key="102">
    <source>
        <dbReference type="Proteomes" id="UP000379076"/>
    </source>
</evidence>
<dbReference type="InterPro" id="IPR023365">
    <property type="entry name" value="Sortase_dom-sf"/>
</dbReference>
<dbReference type="Proteomes" id="UP000478704">
    <property type="component" value="Unassembled WGS sequence"/>
</dbReference>
<dbReference type="EMBL" id="AABBYJ010000001">
    <property type="protein sequence ID" value="EAG4329853.1"/>
    <property type="molecule type" value="Genomic_DNA"/>
</dbReference>
<dbReference type="Proteomes" id="UP000350032">
    <property type="component" value="Unassembled WGS sequence"/>
</dbReference>
<dbReference type="EMBL" id="AAAIXK010000022">
    <property type="protein sequence ID" value="EAC5552119.1"/>
    <property type="molecule type" value="Genomic_DNA"/>
</dbReference>
<evidence type="ECO:0000313" key="118">
    <source>
        <dbReference type="Proteomes" id="UP000527632"/>
    </source>
</evidence>
<dbReference type="EMBL" id="AABFVG010000002">
    <property type="protein sequence ID" value="EAH2281288.1"/>
    <property type="molecule type" value="Genomic_DNA"/>
</dbReference>
<evidence type="ECO:0000313" key="6">
    <source>
        <dbReference type="EMBL" id="AKK25356.1"/>
    </source>
</evidence>
<evidence type="ECO:0000313" key="15">
    <source>
        <dbReference type="EMBL" id="EAD1183768.1"/>
    </source>
</evidence>
<dbReference type="EMBL" id="AAAIKW010000001">
    <property type="protein sequence ID" value="EAC4551052.1"/>
    <property type="molecule type" value="Genomic_DNA"/>
</dbReference>
<evidence type="ECO:0000313" key="30">
    <source>
        <dbReference type="EMBL" id="EAG2088941.1"/>
    </source>
</evidence>
<evidence type="ECO:0000313" key="115">
    <source>
        <dbReference type="Proteomes" id="UP000489121"/>
    </source>
</evidence>
<dbReference type="GO" id="GO:0006508">
    <property type="term" value="P:proteolysis"/>
    <property type="evidence" value="ECO:0007669"/>
    <property type="project" value="UniProtKB-KW"/>
</dbReference>
<evidence type="ECO:0000313" key="83">
    <source>
        <dbReference type="EMBL" id="HAJ9594949.1"/>
    </source>
</evidence>
<dbReference type="EMBL" id="AACJYH010000032">
    <property type="protein sequence ID" value="EAK8899240.1"/>
    <property type="molecule type" value="Genomic_DNA"/>
</dbReference>
<evidence type="ECO:0000313" key="74">
    <source>
        <dbReference type="EMBL" id="HAB8399880.1"/>
    </source>
</evidence>
<reference evidence="89 91" key="6">
    <citation type="submission" date="2018-06" db="EMBL/GenBank/DDBJ databases">
        <authorList>
            <consortium name="PulseNet: The National Subtyping Network for Foodborne Disease Surveillance"/>
            <person name="Tarr C.L."/>
            <person name="Trees E."/>
            <person name="Katz L.S."/>
            <person name="Carleton-Romer H.A."/>
            <person name="Stroika S."/>
            <person name="Kucerova Z."/>
            <person name="Roache K.F."/>
            <person name="Sabol A.L."/>
            <person name="Besser J."/>
            <person name="Gerner-Smidt P."/>
        </authorList>
    </citation>
    <scope>NUCLEOTIDE SEQUENCE [LARGE SCALE GENOMIC DNA]</scope>
    <source>
        <strain evidence="7 91">2015L-6227</strain>
        <strain evidence="23 89">PNUSAL000134</strain>
        <strain evidence="14 96">PNUSAL000910</strain>
        <strain evidence="26 97">PNUSAL002180</strain>
        <strain evidence="28 113">PNUSAL002298</strain>
        <strain evidence="48 94">PNUSAL004402</strain>
        <strain evidence="62 115">PNUSAL005692</strain>
    </source>
</reference>
<dbReference type="SUPFAM" id="SSF63817">
    <property type="entry name" value="Sortase"/>
    <property type="match status" value="1"/>
</dbReference>
<dbReference type="EMBL" id="AALAQH010000001">
    <property type="protein sequence ID" value="ECX6923387.1"/>
    <property type="molecule type" value="Genomic_DNA"/>
</dbReference>
<evidence type="ECO:0000313" key="100">
    <source>
        <dbReference type="Proteomes" id="UP000368512"/>
    </source>
</evidence>
<evidence type="ECO:0000313" key="75">
    <source>
        <dbReference type="EMBL" id="HAB8556472.1"/>
    </source>
</evidence>
<dbReference type="OMA" id="GHYMTAK"/>
<reference evidence="60 98" key="8">
    <citation type="submission" date="2019-09" db="EMBL/GenBank/DDBJ databases">
        <authorList>
            <consortium name="GenomeTrakr network: Whole genome sequencing for foodborne pathogen traceback"/>
        </authorList>
    </citation>
    <scope>NUCLEOTIDE SEQUENCE [LARGE SCALE GENOMIC DNA]</scope>
    <source>
        <strain evidence="39 125">CFSAN004300</strain>
        <strain evidence="40 116">CFSAN072474</strain>
        <strain evidence="60 98">FLAG-55987</strain>
        <strain evidence="50 106">PHLUSALM00088</strain>
    </source>
</reference>
<evidence type="ECO:0000313" key="55">
    <source>
        <dbReference type="EMBL" id="ECC1557391.1"/>
    </source>
</evidence>
<evidence type="ECO:0000256" key="4">
    <source>
        <dbReference type="PIRSR" id="PIRSR605754-1"/>
    </source>
</evidence>
<dbReference type="EMBL" id="AALGDA010000205">
    <property type="protein sequence ID" value="ECY9784717.1"/>
    <property type="molecule type" value="Genomic_DNA"/>
</dbReference>
<dbReference type="Proteomes" id="UP000364988">
    <property type="component" value="Unassembled WGS sequence"/>
</dbReference>
<dbReference type="EMBL" id="AABBHO010000007">
    <property type="protein sequence ID" value="EAG2996297.1"/>
    <property type="molecule type" value="Genomic_DNA"/>
</dbReference>
<evidence type="ECO:0000313" key="16">
    <source>
        <dbReference type="EMBL" id="EAD3791463.1"/>
    </source>
</evidence>
<dbReference type="Proteomes" id="UP000843775">
    <property type="component" value="Unassembled WGS sequence"/>
</dbReference>
<dbReference type="EMBL" id="AABGUK010000001">
    <property type="protein sequence ID" value="EAH4240733.1"/>
    <property type="molecule type" value="Genomic_DNA"/>
</dbReference>
<dbReference type="EMBL" id="AAAREG010000045">
    <property type="protein sequence ID" value="EAE2355702.1"/>
    <property type="molecule type" value="Genomic_DNA"/>
</dbReference>
<evidence type="ECO:0000313" key="41">
    <source>
        <dbReference type="EMBL" id="EAG9520390.1"/>
    </source>
</evidence>
<evidence type="ECO:0000313" key="49">
    <source>
        <dbReference type="EMBL" id="EAK8899240.1"/>
    </source>
</evidence>
<dbReference type="EMBL" id="AAAJKI010000106">
    <property type="protein sequence ID" value="EAC6549799.1"/>
    <property type="molecule type" value="Genomic_DNA"/>
</dbReference>
<evidence type="ECO:0000313" key="94">
    <source>
        <dbReference type="Proteomes" id="UP000350032"/>
    </source>
</evidence>
<dbReference type="Proteomes" id="UP000358545">
    <property type="component" value="Unassembled WGS sequence"/>
</dbReference>
<keyword evidence="5" id="KW-1133">Transmembrane helix</keyword>
<evidence type="ECO:0000313" key="64">
    <source>
        <dbReference type="EMBL" id="EDN7713988.1"/>
    </source>
</evidence>
<feature type="active site" description="Acyl-thioester intermediate" evidence="4">
    <location>
        <position position="188"/>
    </location>
</feature>
<dbReference type="Proteomes" id="UP000423131">
    <property type="component" value="Unassembled WGS sequence"/>
</dbReference>
<evidence type="ECO:0000313" key="99">
    <source>
        <dbReference type="Proteomes" id="UP000365297"/>
    </source>
</evidence>
<evidence type="ECO:0000313" key="105">
    <source>
        <dbReference type="Proteomes" id="UP000403352"/>
    </source>
</evidence>
<evidence type="ECO:0000313" key="97">
    <source>
        <dbReference type="Proteomes" id="UP000358545"/>
    </source>
</evidence>
<dbReference type="EMBL" id="AALAQH010000035">
    <property type="protein sequence ID" value="ECX6926192.1"/>
    <property type="molecule type" value="Genomic_DNA"/>
</dbReference>
<dbReference type="Proteomes" id="UP000272537">
    <property type="component" value="Unassembled WGS sequence"/>
</dbReference>
<evidence type="ECO:0000313" key="42">
    <source>
        <dbReference type="EMBL" id="EAH2281288.1"/>
    </source>
</evidence>
<evidence type="ECO:0000313" key="96">
    <source>
        <dbReference type="Proteomes" id="UP000354255"/>
    </source>
</evidence>
<dbReference type="Proteomes" id="UP000379076">
    <property type="component" value="Unassembled WGS sequence"/>
</dbReference>
<evidence type="ECO:0000313" key="65">
    <source>
        <dbReference type="EMBL" id="EDN7716565.1"/>
    </source>
</evidence>
<dbReference type="Proteomes" id="UP000352246">
    <property type="component" value="Unassembled WGS sequence"/>
</dbReference>
<evidence type="ECO:0000313" key="26">
    <source>
        <dbReference type="EMBL" id="EAG0866047.1"/>
    </source>
</evidence>
<evidence type="ECO:0000313" key="23">
    <source>
        <dbReference type="EMBL" id="EAE2353022.1"/>
    </source>
</evidence>
<dbReference type="EMBL" id="AAHZFN010000004">
    <property type="protein sequence ID" value="ECB9472862.1"/>
    <property type="molecule type" value="Genomic_DNA"/>
</dbReference>
<dbReference type="EMBL" id="AAHZFN010000052">
    <property type="protein sequence ID" value="ECB9475183.1"/>
    <property type="molecule type" value="Genomic_DNA"/>
</dbReference>
<evidence type="ECO:0000313" key="10">
    <source>
        <dbReference type="EMBL" id="EAC5552119.1"/>
    </source>
</evidence>
<organism evidence="67 112">
    <name type="scientific">Listeria monocytogenes</name>
    <dbReference type="NCBI Taxonomy" id="1639"/>
    <lineage>
        <taxon>Bacteria</taxon>
        <taxon>Bacillati</taxon>
        <taxon>Bacillota</taxon>
        <taxon>Bacilli</taxon>
        <taxon>Bacillales</taxon>
        <taxon>Listeriaceae</taxon>
        <taxon>Listeria</taxon>
    </lineage>
</organism>
<evidence type="ECO:0000313" key="104">
    <source>
        <dbReference type="Proteomes" id="UP000398321"/>
    </source>
</evidence>
<keyword evidence="3" id="KW-0788">Thiol protease</keyword>
<evidence type="ECO:0000313" key="78">
    <source>
        <dbReference type="EMBL" id="HAC0273909.1"/>
    </source>
</evidence>
<dbReference type="RefSeq" id="WP_003724851.1">
    <property type="nucleotide sequence ID" value="NC_021824.1"/>
</dbReference>
<evidence type="ECO:0000313" key="12">
    <source>
        <dbReference type="EMBL" id="EAC6549799.1"/>
    </source>
</evidence>
<evidence type="ECO:0000313" key="76">
    <source>
        <dbReference type="EMBL" id="HAC0013887.1"/>
    </source>
</evidence>
<dbReference type="Proteomes" id="UP000455569">
    <property type="component" value="Unassembled WGS sequence"/>
</dbReference>
<evidence type="ECO:0000313" key="11">
    <source>
        <dbReference type="EMBL" id="EAC6547523.1"/>
    </source>
</evidence>
<dbReference type="Proteomes" id="UP000376505">
    <property type="component" value="Unassembled WGS sequence"/>
</dbReference>
<evidence type="ECO:0000313" key="101">
    <source>
        <dbReference type="Proteomes" id="UP000376505"/>
    </source>
</evidence>
<evidence type="ECO:0000313" key="9">
    <source>
        <dbReference type="EMBL" id="EAC5549111.1"/>
    </source>
</evidence>
<keyword evidence="5" id="KW-0812">Transmembrane</keyword>
<evidence type="ECO:0000313" key="38">
    <source>
        <dbReference type="EMBL" id="EAG6170873.1"/>
    </source>
</evidence>
<evidence type="ECO:0000313" key="8">
    <source>
        <dbReference type="EMBL" id="EAC4553950.1"/>
    </source>
</evidence>
<dbReference type="EMBL" id="AAIAJJ010000040">
    <property type="protein sequence ID" value="ECC1558390.1"/>
    <property type="molecule type" value="Genomic_DNA"/>
</dbReference>
<evidence type="ECO:0000313" key="79">
    <source>
        <dbReference type="EMBL" id="HAC0276810.1"/>
    </source>
</evidence>
<dbReference type="EMBL" id="AAAQQZ010000001">
    <property type="protein sequence ID" value="EAE1337593.1"/>
    <property type="molecule type" value="Genomic_DNA"/>
</dbReference>
<evidence type="ECO:0000313" key="114">
    <source>
        <dbReference type="Proteomes" id="UP000478704"/>
    </source>
</evidence>
<evidence type="ECO:0000313" key="86">
    <source>
        <dbReference type="EMBL" id="RKA10780.1"/>
    </source>
</evidence>
<keyword evidence="2" id="KW-0378">Hydrolase</keyword>
<evidence type="ECO:0000313" key="14">
    <source>
        <dbReference type="EMBL" id="EAC9039699.1"/>
    </source>
</evidence>
<dbReference type="EMBL" id="AAANYR010000024">
    <property type="protein sequence ID" value="EAD5788104.1"/>
    <property type="molecule type" value="Genomic_DNA"/>
</dbReference>
<evidence type="ECO:0000313" key="108">
    <source>
        <dbReference type="Proteomes" id="UP000427828"/>
    </source>
</evidence>
<evidence type="ECO:0000313" key="50">
    <source>
        <dbReference type="EMBL" id="EAK9315917.1"/>
    </source>
</evidence>
<evidence type="ECO:0000313" key="67">
    <source>
        <dbReference type="EMBL" id="EDO0985254.1"/>
    </source>
</evidence>
<evidence type="ECO:0000313" key="20">
    <source>
        <dbReference type="EMBL" id="EAD5785247.1"/>
    </source>
</evidence>
<evidence type="ECO:0000313" key="54">
    <source>
        <dbReference type="EMBL" id="ECB9515217.1"/>
    </source>
</evidence>
<dbReference type="EMBL" id="AANCRK010000027">
    <property type="protein sequence ID" value="EDN7716565.1"/>
    <property type="molecule type" value="Genomic_DNA"/>
</dbReference>
<dbReference type="EMBL" id="AAALRN010000001">
    <property type="protein sequence ID" value="EAD1183768.1"/>
    <property type="molecule type" value="Genomic_DNA"/>
</dbReference>
<dbReference type="Proteomes" id="UP000546397">
    <property type="component" value="Unassembled WGS sequence"/>
</dbReference>
<evidence type="ECO:0000313" key="27">
    <source>
        <dbReference type="EMBL" id="EAG0868963.1"/>
    </source>
</evidence>
<dbReference type="EMBL" id="AAHZFY010000002">
    <property type="protein sequence ID" value="ECB9512397.1"/>
    <property type="molecule type" value="Genomic_DNA"/>
</dbReference>
<keyword evidence="5" id="KW-0472">Membrane</keyword>
<dbReference type="EMBL" id="DAAIHR010000001">
    <property type="protein sequence ID" value="HAB8397055.1"/>
    <property type="molecule type" value="Genomic_DNA"/>
</dbReference>
<dbReference type="EMBL" id="AANDSR010000001">
    <property type="protein sequence ID" value="EDN9835311.1"/>
    <property type="molecule type" value="Genomic_DNA"/>
</dbReference>
<evidence type="ECO:0000313" key="28">
    <source>
        <dbReference type="EMBL" id="EAG1892444.1"/>
    </source>
</evidence>